<evidence type="ECO:0000256" key="4">
    <source>
        <dbReference type="ARBA" id="ARBA00023163"/>
    </source>
</evidence>
<evidence type="ECO:0000256" key="2">
    <source>
        <dbReference type="ARBA" id="ARBA00023015"/>
    </source>
</evidence>
<dbReference type="PANTHER" id="PTHR15741">
    <property type="entry name" value="BASIC HELIX-LOOP-HELIX ZIP TRANSCRIPTION FACTOR"/>
    <property type="match status" value="1"/>
</dbReference>
<evidence type="ECO:0000256" key="1">
    <source>
        <dbReference type="ARBA" id="ARBA00004123"/>
    </source>
</evidence>
<feature type="compositionally biased region" description="Pro residues" evidence="6">
    <location>
        <begin position="38"/>
        <end position="51"/>
    </location>
</feature>
<accession>A0A2D3UWT5</accession>
<dbReference type="RefSeq" id="XP_023629181.1">
    <property type="nucleotide sequence ID" value="XM_023773413.1"/>
</dbReference>
<feature type="compositionally biased region" description="Basic residues" evidence="6">
    <location>
        <begin position="52"/>
        <end position="66"/>
    </location>
</feature>
<dbReference type="STRING" id="112498.A0A2D3UWT5"/>
<dbReference type="InterPro" id="IPR036638">
    <property type="entry name" value="HLH_DNA-bd_sf"/>
</dbReference>
<feature type="compositionally biased region" description="Basic and acidic residues" evidence="6">
    <location>
        <begin position="96"/>
        <end position="114"/>
    </location>
</feature>
<feature type="domain" description="BHLH" evidence="7">
    <location>
        <begin position="100"/>
        <end position="151"/>
    </location>
</feature>
<evidence type="ECO:0000256" key="6">
    <source>
        <dbReference type="SAM" id="MobiDB-lite"/>
    </source>
</evidence>
<dbReference type="PROSITE" id="PS50888">
    <property type="entry name" value="BHLH"/>
    <property type="match status" value="1"/>
</dbReference>
<keyword evidence="4" id="KW-0804">Transcription</keyword>
<dbReference type="InterPro" id="IPR011598">
    <property type="entry name" value="bHLH_dom"/>
</dbReference>
<dbReference type="GO" id="GO:0005634">
    <property type="term" value="C:nucleus"/>
    <property type="evidence" value="ECO:0007669"/>
    <property type="project" value="UniProtKB-SubCell"/>
</dbReference>
<dbReference type="GO" id="GO:0046983">
    <property type="term" value="F:protein dimerization activity"/>
    <property type="evidence" value="ECO:0007669"/>
    <property type="project" value="InterPro"/>
</dbReference>
<keyword evidence="5" id="KW-0539">Nucleus</keyword>
<keyword evidence="2" id="KW-0805">Transcription regulation</keyword>
<dbReference type="InterPro" id="IPR057072">
    <property type="entry name" value="bHLH_INO4"/>
</dbReference>
<evidence type="ECO:0000259" key="7">
    <source>
        <dbReference type="PROSITE" id="PS50888"/>
    </source>
</evidence>
<organism evidence="8 9">
    <name type="scientific">Ramularia collo-cygni</name>
    <dbReference type="NCBI Taxonomy" id="112498"/>
    <lineage>
        <taxon>Eukaryota</taxon>
        <taxon>Fungi</taxon>
        <taxon>Dikarya</taxon>
        <taxon>Ascomycota</taxon>
        <taxon>Pezizomycotina</taxon>
        <taxon>Dothideomycetes</taxon>
        <taxon>Dothideomycetidae</taxon>
        <taxon>Mycosphaerellales</taxon>
        <taxon>Mycosphaerellaceae</taxon>
        <taxon>Ramularia</taxon>
    </lineage>
</organism>
<feature type="compositionally biased region" description="Low complexity" evidence="6">
    <location>
        <begin position="81"/>
        <end position="94"/>
    </location>
</feature>
<dbReference type="AlphaFoldDB" id="A0A2D3UWT5"/>
<dbReference type="InterPro" id="IPR052207">
    <property type="entry name" value="Max-like/E-box_TFs"/>
</dbReference>
<feature type="region of interest" description="Disordered" evidence="6">
    <location>
        <begin position="194"/>
        <end position="220"/>
    </location>
</feature>
<proteinExistence type="predicted"/>
<evidence type="ECO:0000313" key="8">
    <source>
        <dbReference type="EMBL" id="CZT22292.1"/>
    </source>
</evidence>
<dbReference type="PANTHER" id="PTHR15741:SF27">
    <property type="entry name" value="TRANSCRIPTION FACTOR AP-4"/>
    <property type="match status" value="1"/>
</dbReference>
<name>A0A2D3UWT5_9PEZI</name>
<dbReference type="Pfam" id="PF23181">
    <property type="entry name" value="bHLH_INO4"/>
    <property type="match status" value="1"/>
</dbReference>
<sequence length="220" mass="24435">MPGVALQDIHTLLAQDTERVHRESSNATESLLRVLDDLPPPSNNPPPPQPHHAPHQHPHQHPHPHLNHPAYNHHPSHTNMSSPASPGAAAQAKSRLTNEQKKKNHIESEKKRRDAIRAGFDKLADIVPKMTGQGRSEAVVLQHTVAYMKYLIAKREVLDKLAAEKNWSQEERLGVYRAAEQEIRRKDDALEIAAQQAQQAAQHAARANQLKQSGSGSGSR</sequence>
<feature type="compositionally biased region" description="Low complexity" evidence="6">
    <location>
        <begin position="194"/>
        <end position="209"/>
    </location>
</feature>
<gene>
    <name evidence="8" type="ORF">RCC_08161</name>
</gene>
<keyword evidence="9" id="KW-1185">Reference proteome</keyword>
<dbReference type="SMART" id="SM00353">
    <property type="entry name" value="HLH"/>
    <property type="match status" value="1"/>
</dbReference>
<feature type="region of interest" description="Disordered" evidence="6">
    <location>
        <begin position="13"/>
        <end position="114"/>
    </location>
</feature>
<dbReference type="GeneID" id="35603261"/>
<dbReference type="Gene3D" id="4.10.280.10">
    <property type="entry name" value="Helix-loop-helix DNA-binding domain"/>
    <property type="match status" value="1"/>
</dbReference>
<evidence type="ECO:0000256" key="3">
    <source>
        <dbReference type="ARBA" id="ARBA00023125"/>
    </source>
</evidence>
<dbReference type="EMBL" id="FJUY01000013">
    <property type="protein sequence ID" value="CZT22292.1"/>
    <property type="molecule type" value="Genomic_DNA"/>
</dbReference>
<evidence type="ECO:0000256" key="5">
    <source>
        <dbReference type="ARBA" id="ARBA00023242"/>
    </source>
</evidence>
<dbReference type="Proteomes" id="UP000225277">
    <property type="component" value="Unassembled WGS sequence"/>
</dbReference>
<dbReference type="GO" id="GO:0000981">
    <property type="term" value="F:DNA-binding transcription factor activity, RNA polymerase II-specific"/>
    <property type="evidence" value="ECO:0007669"/>
    <property type="project" value="TreeGrafter"/>
</dbReference>
<dbReference type="SUPFAM" id="SSF47459">
    <property type="entry name" value="HLH, helix-loop-helix DNA-binding domain"/>
    <property type="match status" value="1"/>
</dbReference>
<reference evidence="8 9" key="1">
    <citation type="submission" date="2016-03" db="EMBL/GenBank/DDBJ databases">
        <authorList>
            <person name="Ploux O."/>
        </authorList>
    </citation>
    <scope>NUCLEOTIDE SEQUENCE [LARGE SCALE GENOMIC DNA]</scope>
    <source>
        <strain evidence="8 9">URUG2</strain>
    </source>
</reference>
<evidence type="ECO:0000313" key="9">
    <source>
        <dbReference type="Proteomes" id="UP000225277"/>
    </source>
</evidence>
<dbReference type="OrthoDB" id="5778525at2759"/>
<comment type="subcellular location">
    <subcellularLocation>
        <location evidence="1">Nucleus</location>
    </subcellularLocation>
</comment>
<dbReference type="GO" id="GO:0000978">
    <property type="term" value="F:RNA polymerase II cis-regulatory region sequence-specific DNA binding"/>
    <property type="evidence" value="ECO:0007669"/>
    <property type="project" value="TreeGrafter"/>
</dbReference>
<protein>
    <recommendedName>
        <fullName evidence="7">BHLH domain-containing protein</fullName>
    </recommendedName>
</protein>
<keyword evidence="3" id="KW-0238">DNA-binding</keyword>